<dbReference type="InterPro" id="IPR000182">
    <property type="entry name" value="GNAT_dom"/>
</dbReference>
<dbReference type="RefSeq" id="WP_068881449.1">
    <property type="nucleotide sequence ID" value="NZ_LNTU01000012.1"/>
</dbReference>
<reference evidence="4 5" key="1">
    <citation type="submission" date="2015-11" db="EMBL/GenBank/DDBJ databases">
        <title>Draft genome sequence of Paramesorhizobium deserti A-3-E, a strain highly resistant to diverse beta-lactam antibiotics.</title>
        <authorList>
            <person name="Lv R."/>
            <person name="Yang X."/>
            <person name="Fang N."/>
            <person name="Guo J."/>
            <person name="Luo X."/>
            <person name="Peng F."/>
            <person name="Yang R."/>
            <person name="Cui Y."/>
            <person name="Fang C."/>
            <person name="Song Y."/>
        </authorList>
    </citation>
    <scope>NUCLEOTIDE SEQUENCE [LARGE SCALE GENOMIC DNA]</scope>
    <source>
        <strain evidence="4 5">A-3-E</strain>
    </source>
</reference>
<dbReference type="SUPFAM" id="SSF55729">
    <property type="entry name" value="Acyl-CoA N-acyltransferases (Nat)"/>
    <property type="match status" value="1"/>
</dbReference>
<dbReference type="OrthoDB" id="275336at2"/>
<accession>A0A135HVP9</accession>
<comment type="caution">
    <text evidence="4">The sequence shown here is derived from an EMBL/GenBank/DDBJ whole genome shotgun (WGS) entry which is preliminary data.</text>
</comment>
<dbReference type="CDD" id="cd04301">
    <property type="entry name" value="NAT_SF"/>
    <property type="match status" value="1"/>
</dbReference>
<organism evidence="4 5">
    <name type="scientific">Paramesorhizobium deserti</name>
    <dbReference type="NCBI Taxonomy" id="1494590"/>
    <lineage>
        <taxon>Bacteria</taxon>
        <taxon>Pseudomonadati</taxon>
        <taxon>Pseudomonadota</taxon>
        <taxon>Alphaproteobacteria</taxon>
        <taxon>Hyphomicrobiales</taxon>
        <taxon>Phyllobacteriaceae</taxon>
        <taxon>Paramesorhizobium</taxon>
    </lineage>
</organism>
<proteinExistence type="predicted"/>
<dbReference type="Pfam" id="PF00583">
    <property type="entry name" value="Acetyltransf_1"/>
    <property type="match status" value="1"/>
</dbReference>
<dbReference type="InterPro" id="IPR016181">
    <property type="entry name" value="Acyl_CoA_acyltransferase"/>
</dbReference>
<dbReference type="PROSITE" id="PS51186">
    <property type="entry name" value="GNAT"/>
    <property type="match status" value="1"/>
</dbReference>
<dbReference type="STRING" id="1494590.ATN84_07620"/>
<keyword evidence="1 4" id="KW-0808">Transferase</keyword>
<dbReference type="Proteomes" id="UP000070107">
    <property type="component" value="Unassembled WGS sequence"/>
</dbReference>
<evidence type="ECO:0000256" key="1">
    <source>
        <dbReference type="ARBA" id="ARBA00022679"/>
    </source>
</evidence>
<dbReference type="PANTHER" id="PTHR43800">
    <property type="entry name" value="PEPTIDYL-LYSINE N-ACETYLTRANSFERASE YJAB"/>
    <property type="match status" value="1"/>
</dbReference>
<dbReference type="AlphaFoldDB" id="A0A135HVP9"/>
<gene>
    <name evidence="4" type="ORF">ATN84_07620</name>
</gene>
<protein>
    <submittedName>
        <fullName evidence="4">GCN5 family acetyltransferase</fullName>
    </submittedName>
</protein>
<evidence type="ECO:0000259" key="3">
    <source>
        <dbReference type="PROSITE" id="PS51186"/>
    </source>
</evidence>
<evidence type="ECO:0000313" key="5">
    <source>
        <dbReference type="Proteomes" id="UP000070107"/>
    </source>
</evidence>
<evidence type="ECO:0000313" key="4">
    <source>
        <dbReference type="EMBL" id="KXF77262.1"/>
    </source>
</evidence>
<keyword evidence="2" id="KW-0012">Acyltransferase</keyword>
<evidence type="ECO:0000256" key="2">
    <source>
        <dbReference type="ARBA" id="ARBA00023315"/>
    </source>
</evidence>
<dbReference type="Gene3D" id="3.40.630.30">
    <property type="match status" value="1"/>
</dbReference>
<dbReference type="GO" id="GO:0016747">
    <property type="term" value="F:acyltransferase activity, transferring groups other than amino-acyl groups"/>
    <property type="evidence" value="ECO:0007669"/>
    <property type="project" value="InterPro"/>
</dbReference>
<name>A0A135HVP9_9HYPH</name>
<keyword evidence="5" id="KW-1185">Reference proteome</keyword>
<dbReference type="EMBL" id="LNTU01000012">
    <property type="protein sequence ID" value="KXF77262.1"/>
    <property type="molecule type" value="Genomic_DNA"/>
</dbReference>
<dbReference type="PANTHER" id="PTHR43800:SF1">
    <property type="entry name" value="PEPTIDYL-LYSINE N-ACETYLTRANSFERASE YJAB"/>
    <property type="match status" value="1"/>
</dbReference>
<sequence length="176" mass="19973">MSNEPRKLTARITHLEMAERSTVSVPTPIGIRLAIMRATDIPVHYYRYLYEQVGRPHHWMMRRRQSDAEVSAVINAETTEIHVLYADGCPAGFAEIDLARMPEEAEILYFGLVPDFQGRGLGSFFLSEAIAAAWSHGPQKVTIHTNSLDNPRALQLYQKMGFTPVGWSEEEVEVWD</sequence>
<feature type="domain" description="N-acetyltransferase" evidence="3">
    <location>
        <begin position="33"/>
        <end position="176"/>
    </location>
</feature>